<dbReference type="Proteomes" id="UP001430755">
    <property type="component" value="Unassembled WGS sequence"/>
</dbReference>
<evidence type="ECO:0000313" key="4">
    <source>
        <dbReference type="Proteomes" id="UP001430755"/>
    </source>
</evidence>
<evidence type="ECO:0000256" key="1">
    <source>
        <dbReference type="SAM" id="MobiDB-lite"/>
    </source>
</evidence>
<proteinExistence type="predicted"/>
<evidence type="ECO:0000259" key="2">
    <source>
        <dbReference type="PROSITE" id="PS51178"/>
    </source>
</evidence>
<feature type="compositionally biased region" description="Basic and acidic residues" evidence="1">
    <location>
        <begin position="227"/>
        <end position="239"/>
    </location>
</feature>
<feature type="compositionally biased region" description="Low complexity" evidence="1">
    <location>
        <begin position="28"/>
        <end position="40"/>
    </location>
</feature>
<dbReference type="CDD" id="cd06577">
    <property type="entry name" value="PASTA_pknB"/>
    <property type="match status" value="3"/>
</dbReference>
<reference evidence="3" key="1">
    <citation type="submission" date="2021-11" db="EMBL/GenBank/DDBJ databases">
        <title>A Novel Adlercreutzia Species, isolated from a Allomyrina dichotoma larva feces.</title>
        <authorList>
            <person name="Suh M.K."/>
        </authorList>
    </citation>
    <scope>NUCLEOTIDE SEQUENCE</scope>
    <source>
        <strain evidence="3">JBNU-10</strain>
    </source>
</reference>
<feature type="region of interest" description="Disordered" evidence="1">
    <location>
        <begin position="305"/>
        <end position="345"/>
    </location>
</feature>
<dbReference type="PROSITE" id="PS51178">
    <property type="entry name" value="PASTA"/>
    <property type="match status" value="2"/>
</dbReference>
<feature type="compositionally biased region" description="Low complexity" evidence="1">
    <location>
        <begin position="146"/>
        <end position="176"/>
    </location>
</feature>
<dbReference type="EMBL" id="JAJMLW010000002">
    <property type="protein sequence ID" value="MCI2241931.1"/>
    <property type="molecule type" value="Genomic_DNA"/>
</dbReference>
<feature type="compositionally biased region" description="Basic and acidic residues" evidence="1">
    <location>
        <begin position="102"/>
        <end position="122"/>
    </location>
</feature>
<dbReference type="InterPro" id="IPR005543">
    <property type="entry name" value="PASTA_dom"/>
</dbReference>
<gene>
    <name evidence="3" type="ORF">LPT13_06155</name>
</gene>
<feature type="compositionally biased region" description="Low complexity" evidence="1">
    <location>
        <begin position="188"/>
        <end position="211"/>
    </location>
</feature>
<dbReference type="RefSeq" id="WP_242164668.1">
    <property type="nucleotide sequence ID" value="NZ_JAJMLW010000002.1"/>
</dbReference>
<keyword evidence="4" id="KW-1185">Reference proteome</keyword>
<feature type="region of interest" description="Disordered" evidence="1">
    <location>
        <begin position="100"/>
        <end position="239"/>
    </location>
</feature>
<protein>
    <submittedName>
        <fullName evidence="3">PASTA domain-containing protein</fullName>
    </submittedName>
</protein>
<dbReference type="SMART" id="SM00740">
    <property type="entry name" value="PASTA"/>
    <property type="match status" value="3"/>
</dbReference>
<evidence type="ECO:0000313" key="3">
    <source>
        <dbReference type="EMBL" id="MCI2241931.1"/>
    </source>
</evidence>
<feature type="region of interest" description="Disordered" evidence="1">
    <location>
        <begin position="28"/>
        <end position="70"/>
    </location>
</feature>
<dbReference type="Pfam" id="PF03793">
    <property type="entry name" value="PASTA"/>
    <property type="match status" value="3"/>
</dbReference>
<feature type="compositionally biased region" description="Low complexity" evidence="1">
    <location>
        <begin position="123"/>
        <end position="138"/>
    </location>
</feature>
<feature type="compositionally biased region" description="Basic and acidic residues" evidence="1">
    <location>
        <begin position="322"/>
        <end position="336"/>
    </location>
</feature>
<dbReference type="Pfam" id="PF13240">
    <property type="entry name" value="Zn_Ribbon_1"/>
    <property type="match status" value="1"/>
</dbReference>
<comment type="caution">
    <text evidence="3">The sequence shown here is derived from an EMBL/GenBank/DDBJ whole genome shotgun (WGS) entry which is preliminary data.</text>
</comment>
<feature type="compositionally biased region" description="Acidic residues" evidence="1">
    <location>
        <begin position="177"/>
        <end position="187"/>
    </location>
</feature>
<dbReference type="InterPro" id="IPR026870">
    <property type="entry name" value="Zinc_ribbon_dom"/>
</dbReference>
<organism evidence="3 4">
    <name type="scientific">Adlercreutzia faecimuris</name>
    <dbReference type="NCBI Taxonomy" id="2897341"/>
    <lineage>
        <taxon>Bacteria</taxon>
        <taxon>Bacillati</taxon>
        <taxon>Actinomycetota</taxon>
        <taxon>Coriobacteriia</taxon>
        <taxon>Eggerthellales</taxon>
        <taxon>Eggerthellaceae</taxon>
        <taxon>Adlercreutzia</taxon>
    </lineage>
</organism>
<name>A0ABS9WGE0_9ACTN</name>
<accession>A0ABS9WGE0</accession>
<sequence>MKCPNCQSANKDTAKFCIECGHPLHAGHGAKAGDAAPAGAGEQGGAARRARHGAAPKDREDAAAASPAEVIGASLDEVRALREDACEVSADAEVFARLIADNARRSAQDEDVPRYGERRRGAGEPAPADAPAHVPAHASGPQAGEPAPADAPAHVPAHASGPQAGAPGAGAPAADAADAELEFEFVEELPVGGAEAVPDAAAPAEPSAPDAAADDDYGAFDEALYAPRDDDAPAGRDSLAEVVHEMFPDGVVSVGAAGAERTADLTGLERLVDSSYVPPAYAARAGDTMELPTVGEGPAAAAKRYAAEMDPKEARRARRAQRRLDRQMAREQRRGAGDGAPRPHRSRKPLVAAAVVVAAALIVAGVTWYLQLWGGKVVPDVVGRSQVDATYVLEDRGFAVQALPVKSDDVEGIVLLTDPGSGRRAEEGSTVVIHVSVARTVPDVVGLPQADAEAALAGEGLTSVALVEVKSNEEPGTVLSVTPEAGTKVKAATPLTVEVAVPYTVPEVEGLSQADATAALEAEGYEVRVARTYTEDVPEGTTVSTDPAAGTQLDSGSEVTLNVAKSRKAECLSYAQAYFQSSKYFVIGGKSYEIDPAKLTVDYVGDDTTRYSVSGIQYGSLFGIVVRDEATGWQTLTGTITWDGEGNVKASDPAIKRA</sequence>
<feature type="compositionally biased region" description="Basic and acidic residues" evidence="1">
    <location>
        <begin position="305"/>
        <end position="314"/>
    </location>
</feature>
<feature type="domain" description="PASTA" evidence="2">
    <location>
        <begin position="500"/>
        <end position="565"/>
    </location>
</feature>
<feature type="domain" description="PASTA" evidence="2">
    <location>
        <begin position="436"/>
        <end position="499"/>
    </location>
</feature>